<evidence type="ECO:0000256" key="9">
    <source>
        <dbReference type="ARBA" id="ARBA00022833"/>
    </source>
</evidence>
<dbReference type="GO" id="GO:0003723">
    <property type="term" value="F:RNA binding"/>
    <property type="evidence" value="ECO:0007669"/>
    <property type="project" value="InterPro"/>
</dbReference>
<organism evidence="15">
    <name type="scientific">Camponotus floridanus</name>
    <name type="common">Florida carpenter ant</name>
    <dbReference type="NCBI Taxonomy" id="104421"/>
    <lineage>
        <taxon>Eukaryota</taxon>
        <taxon>Metazoa</taxon>
        <taxon>Ecdysozoa</taxon>
        <taxon>Arthropoda</taxon>
        <taxon>Hexapoda</taxon>
        <taxon>Insecta</taxon>
        <taxon>Pterygota</taxon>
        <taxon>Neoptera</taxon>
        <taxon>Endopterygota</taxon>
        <taxon>Hymenoptera</taxon>
        <taxon>Apocrita</taxon>
        <taxon>Aculeata</taxon>
        <taxon>Formicoidea</taxon>
        <taxon>Formicidae</taxon>
        <taxon>Formicinae</taxon>
        <taxon>Camponotus</taxon>
    </lineage>
</organism>
<keyword evidence="6 11" id="KW-0863">Zinc-finger</keyword>
<feature type="region of interest" description="Disordered" evidence="12">
    <location>
        <begin position="42"/>
        <end position="69"/>
    </location>
</feature>
<dbReference type="InParanoid" id="E2A0N8"/>
<dbReference type="STRING" id="104421.E2A0N8"/>
<dbReference type="InterPro" id="IPR018999">
    <property type="entry name" value="UPF1_CH/ZBD"/>
</dbReference>
<dbReference type="PANTHER" id="PTHR10887:SF364">
    <property type="entry name" value="REGULATOR OF NONSENSE TRANSCRIPTS 1"/>
    <property type="match status" value="1"/>
</dbReference>
<dbReference type="InterPro" id="IPR041677">
    <property type="entry name" value="DNA2/NAM7_AAA_11"/>
</dbReference>
<name>E2A0N8_CAMFO</name>
<dbReference type="GO" id="GO:0008270">
    <property type="term" value="F:zinc ion binding"/>
    <property type="evidence" value="ECO:0007669"/>
    <property type="project" value="UniProtKB-UniRule"/>
</dbReference>
<evidence type="ECO:0000256" key="12">
    <source>
        <dbReference type="SAM" id="MobiDB-lite"/>
    </source>
</evidence>
<dbReference type="InterPro" id="IPR045055">
    <property type="entry name" value="DNA2/NAM7-like"/>
</dbReference>
<keyword evidence="9 11" id="KW-0862">Zinc</keyword>
<evidence type="ECO:0000256" key="3">
    <source>
        <dbReference type="ARBA" id="ARBA00022490"/>
    </source>
</evidence>
<evidence type="ECO:0000256" key="7">
    <source>
        <dbReference type="ARBA" id="ARBA00022801"/>
    </source>
</evidence>
<feature type="compositionally biased region" description="Low complexity" evidence="12">
    <location>
        <begin position="723"/>
        <end position="737"/>
    </location>
</feature>
<dbReference type="SUPFAM" id="SSF52540">
    <property type="entry name" value="P-loop containing nucleoside triphosphate hydrolases"/>
    <property type="match status" value="1"/>
</dbReference>
<sequence>MSVDAYGPSSQTLTFLDTEETDLIGADTQGSEFDFTDFTLPSQSQTQASQHDATQTQSSQPVQVNGTNGSSSLDLKISGAAQSLAELQFEEEEEEAYYNRDLPEHACKYCGIHEASCVVMCNVCRKWFCNGRGNTSGSHIINHLVRAKHKEVTLHKDGPLGETVLECYSCATRNVFVLGFIPARADSVVVLLCRQPCAAQSSLKDMNWDQEQWKPLIEDRSFLSWLVKIPSEQEQLRARQISAQQINKLEELWRDNVDATFQDLEKPGVDEEPQQVLLRYEDGYQYQNIFGPLVKLEADYDKRLKESQTQENIEVRWDVGLNKKTIAYFVLAKTDGDMKLMHGDELRLRYLGELHKPWSGIGHVIKIPDNYGEDVGIELKNNSGAPTECVTNFVVDFIWKSTSFDRMQSALRKFAVDDTSVSAYIYHRLLGHEVEEVLFRCHLPKHFSAPNLPDLNRSQVYAVKHAIQRPLSLIQGPPGTGKTVTSATIVYQLVKQNGGPVLVCAPSNTAVDQLTEKIHKSNLKVVRLCAKSREAIDSPVSFLALHNQIKNLETNTELQKLQQLKDETGELSSVDEKRYRLLKKAAEKELLEAADEQKVLVEGPLNNLKESMIQFAKPKKLVNAANPGSHFMSTSMYDAREALIPGSVYDRSGTQVNGMQNHNPYYQRNVPLDIFSRTHDTISYISPERAQAAMNNVPVPLGMFMNMAHVPPRFYNQHQQALQARQNQRNRRGATAASVRNKSGPRMGKMNSQTEQNTQPYSQPGLPLTQGTTQGMSQPGFSLSQPGLSQAELSQDSFAVGEFQSQMDGLLSQDSTYQGDRSGFYQSGQSQAGGQFSQPY</sequence>
<evidence type="ECO:0000256" key="11">
    <source>
        <dbReference type="PROSITE-ProRule" id="PRU01341"/>
    </source>
</evidence>
<evidence type="ECO:0000256" key="10">
    <source>
        <dbReference type="ARBA" id="ARBA00022840"/>
    </source>
</evidence>
<dbReference type="GO" id="GO:0005524">
    <property type="term" value="F:ATP binding"/>
    <property type="evidence" value="ECO:0007669"/>
    <property type="project" value="UniProtKB-KW"/>
</dbReference>
<dbReference type="Proteomes" id="UP000000311">
    <property type="component" value="Unassembled WGS sequence"/>
</dbReference>
<dbReference type="PANTHER" id="PTHR10887">
    <property type="entry name" value="DNA2/NAM7 HELICASE FAMILY"/>
    <property type="match status" value="1"/>
</dbReference>
<dbReference type="CDD" id="cd21400">
    <property type="entry name" value="ZBD_UPF1-like"/>
    <property type="match status" value="1"/>
</dbReference>
<keyword evidence="4 11" id="KW-0479">Metal-binding</keyword>
<dbReference type="FunCoup" id="E2A0N8">
    <property type="interactions" value="2205"/>
</dbReference>
<feature type="domain" description="Upf1" evidence="13">
    <location>
        <begin position="99"/>
        <end position="256"/>
    </location>
</feature>
<evidence type="ECO:0000256" key="6">
    <source>
        <dbReference type="ARBA" id="ARBA00022771"/>
    </source>
</evidence>
<keyword evidence="7" id="KW-0378">Hydrolase</keyword>
<dbReference type="Gene3D" id="3.40.50.300">
    <property type="entry name" value="P-loop containing nucleotide triphosphate hydrolases"/>
    <property type="match status" value="1"/>
</dbReference>
<dbReference type="EMBL" id="GL435626">
    <property type="protein sequence ID" value="EFN72941.1"/>
    <property type="molecule type" value="Genomic_DNA"/>
</dbReference>
<protein>
    <submittedName>
        <fullName evidence="14">Putative regulator of nonsense transcripts 1</fullName>
    </submittedName>
</protein>
<dbReference type="CDD" id="cd21407">
    <property type="entry name" value="1B_UPF1-like"/>
    <property type="match status" value="1"/>
</dbReference>
<dbReference type="Gene3D" id="2.40.30.230">
    <property type="match status" value="1"/>
</dbReference>
<keyword evidence="10" id="KW-0067">ATP-binding</keyword>
<comment type="similarity">
    <text evidence="2">Belongs to the DNA2/NAM7 helicase family.</text>
</comment>
<feature type="compositionally biased region" description="Low complexity" evidence="12">
    <location>
        <begin position="822"/>
        <end position="840"/>
    </location>
</feature>
<evidence type="ECO:0000259" key="13">
    <source>
        <dbReference type="PROSITE" id="PS51997"/>
    </source>
</evidence>
<evidence type="ECO:0000313" key="15">
    <source>
        <dbReference type="Proteomes" id="UP000000311"/>
    </source>
</evidence>
<keyword evidence="15" id="KW-1185">Reference proteome</keyword>
<dbReference type="PROSITE" id="PS51997">
    <property type="entry name" value="UPF1_CH_RICH"/>
    <property type="match status" value="1"/>
</dbReference>
<evidence type="ECO:0000256" key="2">
    <source>
        <dbReference type="ARBA" id="ARBA00007913"/>
    </source>
</evidence>
<accession>E2A0N8</accession>
<feature type="region of interest" description="C4" evidence="11">
    <location>
        <begin position="167"/>
        <end position="197"/>
    </location>
</feature>
<dbReference type="GO" id="GO:0003724">
    <property type="term" value="F:RNA helicase activity"/>
    <property type="evidence" value="ECO:0007669"/>
    <property type="project" value="InterPro"/>
</dbReference>
<keyword evidence="3" id="KW-0963">Cytoplasm</keyword>
<gene>
    <name evidence="14" type="ORF">EAG_11233</name>
</gene>
<dbReference type="InterPro" id="IPR040812">
    <property type="entry name" value="UPF1_1B_dom"/>
</dbReference>
<dbReference type="Pfam" id="PF13086">
    <property type="entry name" value="AAA_11"/>
    <property type="match status" value="1"/>
</dbReference>
<feature type="region of interest" description="C3H" evidence="11">
    <location>
        <begin position="107"/>
        <end position="139"/>
    </location>
</feature>
<dbReference type="GO" id="GO:0000184">
    <property type="term" value="P:nuclear-transcribed mRNA catabolic process, nonsense-mediated decay"/>
    <property type="evidence" value="ECO:0007669"/>
    <property type="project" value="InterPro"/>
</dbReference>
<comment type="subcellular location">
    <subcellularLocation>
        <location evidence="1">Cytoplasm</location>
    </subcellularLocation>
</comment>
<evidence type="ECO:0000256" key="1">
    <source>
        <dbReference type="ARBA" id="ARBA00004496"/>
    </source>
</evidence>
<dbReference type="Pfam" id="PF18141">
    <property type="entry name" value="UPF1_1B_dom"/>
    <property type="match status" value="1"/>
</dbReference>
<dbReference type="AlphaFoldDB" id="E2A0N8"/>
<dbReference type="OrthoDB" id="6513042at2759"/>
<evidence type="ECO:0000256" key="4">
    <source>
        <dbReference type="ARBA" id="ARBA00022723"/>
    </source>
</evidence>
<feature type="region of interest" description="CC/SHH/C" evidence="11">
    <location>
        <begin position="121"/>
        <end position="149"/>
    </location>
</feature>
<evidence type="ECO:0000256" key="5">
    <source>
        <dbReference type="ARBA" id="ARBA00022741"/>
    </source>
</evidence>
<dbReference type="Pfam" id="PF09416">
    <property type="entry name" value="UPF1_Zn_bind"/>
    <property type="match status" value="1"/>
</dbReference>
<feature type="compositionally biased region" description="Polar residues" evidence="12">
    <location>
        <begin position="750"/>
        <end position="762"/>
    </location>
</feature>
<dbReference type="InterPro" id="IPR027417">
    <property type="entry name" value="P-loop_NTPase"/>
</dbReference>
<keyword evidence="8" id="KW-0347">Helicase</keyword>
<feature type="region of interest" description="Disordered" evidence="12">
    <location>
        <begin position="723"/>
        <end position="840"/>
    </location>
</feature>
<dbReference type="GO" id="GO:0005737">
    <property type="term" value="C:cytoplasm"/>
    <property type="evidence" value="ECO:0007669"/>
    <property type="project" value="UniProtKB-SubCell"/>
</dbReference>
<proteinExistence type="inferred from homology"/>
<dbReference type="OMA" id="PTECVTN"/>
<evidence type="ECO:0000256" key="8">
    <source>
        <dbReference type="ARBA" id="ARBA00022806"/>
    </source>
</evidence>
<dbReference type="GO" id="GO:0016787">
    <property type="term" value="F:hydrolase activity"/>
    <property type="evidence" value="ECO:0007669"/>
    <property type="project" value="UniProtKB-KW"/>
</dbReference>
<reference evidence="14 15" key="1">
    <citation type="journal article" date="2010" name="Science">
        <title>Genomic comparison of the ants Camponotus floridanus and Harpegnathos saltator.</title>
        <authorList>
            <person name="Bonasio R."/>
            <person name="Zhang G."/>
            <person name="Ye C."/>
            <person name="Mutti N.S."/>
            <person name="Fang X."/>
            <person name="Qin N."/>
            <person name="Donahue G."/>
            <person name="Yang P."/>
            <person name="Li Q."/>
            <person name="Li C."/>
            <person name="Zhang P."/>
            <person name="Huang Z."/>
            <person name="Berger S.L."/>
            <person name="Reinberg D."/>
            <person name="Wang J."/>
            <person name="Liebig J."/>
        </authorList>
    </citation>
    <scope>NUCLEOTIDE SEQUENCE [LARGE SCALE GENOMIC DNA]</scope>
    <source>
        <strain evidence="15">C129</strain>
    </source>
</reference>
<dbReference type="FunFam" id="2.40.30.230:FF:000001">
    <property type="entry name" value="Regulator of nonsense transcripts 1"/>
    <property type="match status" value="1"/>
</dbReference>
<evidence type="ECO:0000313" key="14">
    <source>
        <dbReference type="EMBL" id="EFN72941.1"/>
    </source>
</evidence>
<feature type="compositionally biased region" description="Polar residues" evidence="12">
    <location>
        <begin position="769"/>
        <end position="819"/>
    </location>
</feature>
<keyword evidence="5" id="KW-0547">Nucleotide-binding</keyword>